<name>A0A1H0D499_9PSED</name>
<dbReference type="GO" id="GO:0043565">
    <property type="term" value="F:sequence-specific DNA binding"/>
    <property type="evidence" value="ECO:0007669"/>
    <property type="project" value="InterPro"/>
</dbReference>
<dbReference type="SUPFAM" id="SSF46689">
    <property type="entry name" value="Homeodomain-like"/>
    <property type="match status" value="2"/>
</dbReference>
<evidence type="ECO:0000256" key="1">
    <source>
        <dbReference type="ARBA" id="ARBA00004496"/>
    </source>
</evidence>
<dbReference type="InterPro" id="IPR050204">
    <property type="entry name" value="AraC_XylS_family_regulators"/>
</dbReference>
<dbReference type="GO" id="GO:0005737">
    <property type="term" value="C:cytoplasm"/>
    <property type="evidence" value="ECO:0007669"/>
    <property type="project" value="UniProtKB-SubCell"/>
</dbReference>
<dbReference type="InterPro" id="IPR009057">
    <property type="entry name" value="Homeodomain-like_sf"/>
</dbReference>
<dbReference type="InterPro" id="IPR018062">
    <property type="entry name" value="HTH_AraC-typ_CS"/>
</dbReference>
<dbReference type="PROSITE" id="PS01124">
    <property type="entry name" value="HTH_ARAC_FAMILY_2"/>
    <property type="match status" value="1"/>
</dbReference>
<evidence type="ECO:0000256" key="3">
    <source>
        <dbReference type="ARBA" id="ARBA00023125"/>
    </source>
</evidence>
<evidence type="ECO:0000313" key="7">
    <source>
        <dbReference type="EMBL" id="SDN64916.1"/>
    </source>
</evidence>
<evidence type="ECO:0000259" key="6">
    <source>
        <dbReference type="PROSITE" id="PS01124"/>
    </source>
</evidence>
<dbReference type="STRING" id="198616.SAMN05216193_104136"/>
<comment type="subcellular location">
    <subcellularLocation>
        <location evidence="1">Cytoplasm</location>
    </subcellularLocation>
</comment>
<keyword evidence="4" id="KW-0804">Transcription</keyword>
<dbReference type="AlphaFoldDB" id="A0A1H0D499"/>
<comment type="function">
    <text evidence="5">Regulatory protein of the TOL plasmid xyl operons. XylS activates the xylXYZLTEGFJQKIH operon required for the degradation of toluene, m-xylene and p-xylene.</text>
</comment>
<dbReference type="GO" id="GO:0009893">
    <property type="term" value="P:positive regulation of metabolic process"/>
    <property type="evidence" value="ECO:0007669"/>
    <property type="project" value="UniProtKB-ARBA"/>
</dbReference>
<keyword evidence="3" id="KW-0238">DNA-binding</keyword>
<proteinExistence type="predicted"/>
<dbReference type="SMART" id="SM00342">
    <property type="entry name" value="HTH_ARAC"/>
    <property type="match status" value="1"/>
</dbReference>
<sequence length="337" mass="38312">MSCTTAIHGRSEKTPPIAYQTIETRDVFQQAECLRKWEQNYIQIGGGTFSGLLKELSLGGIQLFRESMDKAVDEQGKPWPNSFAIGVPVEVVGDGYWCGDRLSRNSIFSLRPNSELKFRTPDYSDIYVAVLDIDSLESYSDLIEETSLERILTLSGVEEVPERLSDAFRASFDSVLQSIESNPGILDSGLSQRVLLNDLMQHVFGALVALNRIEPHGRRQFVHRYIVERAREYILSRKEEPPTVLEICQELKVSRRTLHYGFIKVLGINPVTFLRYLRLNGARQDLLSSDALTIGEIAARWGFWHMGMFASYYRQLFGETPSATLRSKPEPHVVCWN</sequence>
<dbReference type="InterPro" id="IPR018060">
    <property type="entry name" value="HTH_AraC"/>
</dbReference>
<dbReference type="PANTHER" id="PTHR46796:SF12">
    <property type="entry name" value="HTH-TYPE DNA-BINDING TRANSCRIPTIONAL ACTIVATOR EUTR"/>
    <property type="match status" value="1"/>
</dbReference>
<organism evidence="7 8">
    <name type="scientific">Pseudomonas jinjuensis</name>
    <dbReference type="NCBI Taxonomy" id="198616"/>
    <lineage>
        <taxon>Bacteria</taxon>
        <taxon>Pseudomonadati</taxon>
        <taxon>Pseudomonadota</taxon>
        <taxon>Gammaproteobacteria</taxon>
        <taxon>Pseudomonadales</taxon>
        <taxon>Pseudomonadaceae</taxon>
        <taxon>Pseudomonas</taxon>
    </lineage>
</organism>
<keyword evidence="2" id="KW-0805">Transcription regulation</keyword>
<dbReference type="GO" id="GO:0003700">
    <property type="term" value="F:DNA-binding transcription factor activity"/>
    <property type="evidence" value="ECO:0007669"/>
    <property type="project" value="InterPro"/>
</dbReference>
<dbReference type="PROSITE" id="PS00041">
    <property type="entry name" value="HTH_ARAC_FAMILY_1"/>
    <property type="match status" value="1"/>
</dbReference>
<evidence type="ECO:0000256" key="2">
    <source>
        <dbReference type="ARBA" id="ARBA00023015"/>
    </source>
</evidence>
<dbReference type="RefSeq" id="WP_084311901.1">
    <property type="nucleotide sequence ID" value="NZ_FNIJ01000004.1"/>
</dbReference>
<accession>A0A1H0D499</accession>
<dbReference type="Pfam" id="PF12833">
    <property type="entry name" value="HTH_18"/>
    <property type="match status" value="1"/>
</dbReference>
<dbReference type="EMBL" id="FNIJ01000004">
    <property type="protein sequence ID" value="SDN64916.1"/>
    <property type="molecule type" value="Genomic_DNA"/>
</dbReference>
<feature type="domain" description="HTH araC/xylS-type" evidence="6">
    <location>
        <begin position="228"/>
        <end position="327"/>
    </location>
</feature>
<dbReference type="Proteomes" id="UP000242957">
    <property type="component" value="Unassembled WGS sequence"/>
</dbReference>
<dbReference type="Gene3D" id="1.10.10.60">
    <property type="entry name" value="Homeodomain-like"/>
    <property type="match status" value="1"/>
</dbReference>
<keyword evidence="8" id="KW-1185">Reference proteome</keyword>
<evidence type="ECO:0000256" key="4">
    <source>
        <dbReference type="ARBA" id="ARBA00023163"/>
    </source>
</evidence>
<dbReference type="OrthoDB" id="6003540at2"/>
<evidence type="ECO:0000256" key="5">
    <source>
        <dbReference type="ARBA" id="ARBA00037345"/>
    </source>
</evidence>
<gene>
    <name evidence="7" type="ORF">SAMN05216193_104136</name>
</gene>
<protein>
    <submittedName>
        <fullName evidence="7">AraC family transcriptional regulator, ethanolamine operon transcriptional activator</fullName>
    </submittedName>
</protein>
<reference evidence="8" key="1">
    <citation type="submission" date="2016-10" db="EMBL/GenBank/DDBJ databases">
        <authorList>
            <person name="Varghese N."/>
            <person name="Submissions S."/>
        </authorList>
    </citation>
    <scope>NUCLEOTIDE SEQUENCE [LARGE SCALE GENOMIC DNA]</scope>
    <source>
        <strain evidence="8">JCM 21621</strain>
    </source>
</reference>
<evidence type="ECO:0000313" key="8">
    <source>
        <dbReference type="Proteomes" id="UP000242957"/>
    </source>
</evidence>
<dbReference type="PANTHER" id="PTHR46796">
    <property type="entry name" value="HTH-TYPE TRANSCRIPTIONAL ACTIVATOR RHAS-RELATED"/>
    <property type="match status" value="1"/>
</dbReference>